<evidence type="ECO:0000313" key="4">
    <source>
        <dbReference type="EMBL" id="HAB5503315.1"/>
    </source>
</evidence>
<reference evidence="2 5" key="1">
    <citation type="submission" date="2016-11" db="EMBL/GenBank/DDBJ databases">
        <title>genome sequence of LSP 389/97, an isolate of the Spanish clone of Salmonella enterica 4,5,12,i:-.</title>
        <authorList>
            <person name="Rodicio M.R."/>
        </authorList>
    </citation>
    <scope>NUCLEOTIDE SEQUENCE [LARGE SCALE GENOMIC DNA]</scope>
    <source>
        <strain evidence="2 5">LSP 389/97</strain>
    </source>
</reference>
<dbReference type="EMBL" id="DAAHCA010000014">
    <property type="protein sequence ID" value="HAB5503315.1"/>
    <property type="molecule type" value="Genomic_DNA"/>
</dbReference>
<name>A0A345JAV0_SALET</name>
<evidence type="ECO:0000313" key="5">
    <source>
        <dbReference type="Proteomes" id="UP000253929"/>
    </source>
</evidence>
<dbReference type="RefSeq" id="WP_024150660.1">
    <property type="nucleotide sequence ID" value="NZ_BAABRK010000011.1"/>
</dbReference>
<dbReference type="EMBL" id="DAAGUQ010000015">
    <property type="protein sequence ID" value="HAB4635919.1"/>
    <property type="molecule type" value="Genomic_DNA"/>
</dbReference>
<dbReference type="Proteomes" id="UP000253929">
    <property type="component" value="Chromosome"/>
</dbReference>
<dbReference type="Gene3D" id="2.40.50.110">
    <property type="match status" value="1"/>
</dbReference>
<feature type="chain" id="PRO_5036062869" evidence="1">
    <location>
        <begin position="24"/>
        <end position="141"/>
    </location>
</feature>
<dbReference type="SMR" id="A0A345JAV0"/>
<evidence type="ECO:0000313" key="2">
    <source>
        <dbReference type="EMBL" id="AXH21928.1"/>
    </source>
</evidence>
<dbReference type="NCBIfam" id="NF038397">
    <property type="entry name" value="AB5_pltB_like"/>
    <property type="match status" value="1"/>
</dbReference>
<organism evidence="2 5">
    <name type="scientific">Salmonella enterica I</name>
    <dbReference type="NCBI Taxonomy" id="59201"/>
    <lineage>
        <taxon>Bacteria</taxon>
        <taxon>Pseudomonadati</taxon>
        <taxon>Pseudomonadota</taxon>
        <taxon>Gammaproteobacteria</taxon>
        <taxon>Enterobacterales</taxon>
        <taxon>Enterobacteriaceae</taxon>
        <taxon>Salmonella</taxon>
    </lineage>
</organism>
<evidence type="ECO:0000313" key="3">
    <source>
        <dbReference type="EMBL" id="HAB4635919.1"/>
    </source>
</evidence>
<accession>A0A345JAV0</accession>
<reference evidence="3" key="3">
    <citation type="submission" date="2019-10" db="EMBL/GenBank/DDBJ databases">
        <authorList>
            <consortium name="NCBI Pathogen Detection Project"/>
        </authorList>
    </citation>
    <scope>NUCLEOTIDE SEQUENCE</scope>
    <source>
        <strain evidence="3">Salmonella enterica</strain>
    </source>
</reference>
<evidence type="ECO:0000256" key="1">
    <source>
        <dbReference type="SAM" id="SignalP"/>
    </source>
</evidence>
<proteinExistence type="predicted"/>
<reference evidence="3" key="2">
    <citation type="journal article" date="2018" name="Genome Biol.">
        <title>SKESA: strategic k-mer extension for scrupulous assemblies.</title>
        <authorList>
            <person name="Souvorov A."/>
            <person name="Agarwala R."/>
            <person name="Lipman D.J."/>
        </authorList>
    </citation>
    <scope>NUCLEOTIDE SEQUENCE</scope>
    <source>
        <strain evidence="3">Salmonella enterica</strain>
    </source>
</reference>
<sequence>MKNKLKVLALTLASLSSVCYANMADYNTYQSNVQINNLSYGVYRSGDKESQFFCVGLKRGSQVPNVHTICKIDVFGTHKQGFDNMLATARYYYATGEDVRIYYKENVWTDRNFTAAFSGNELIAITTCTSSDYCMGPTLPN</sequence>
<dbReference type="InterPro" id="IPR008992">
    <property type="entry name" value="Enterotoxin"/>
</dbReference>
<keyword evidence="1" id="KW-0732">Signal</keyword>
<feature type="signal peptide" evidence="1">
    <location>
        <begin position="1"/>
        <end position="23"/>
    </location>
</feature>
<dbReference type="AlphaFoldDB" id="A0A345JAV0"/>
<gene>
    <name evidence="2" type="ORF">A5895_02025</name>
    <name evidence="4" type="ORF">GBW64_20070</name>
    <name evidence="3" type="ORF">GBZ60_20085</name>
</gene>
<dbReference type="EMBL" id="CP018219">
    <property type="protein sequence ID" value="AXH21928.1"/>
    <property type="molecule type" value="Genomic_DNA"/>
</dbReference>
<dbReference type="SUPFAM" id="SSF50203">
    <property type="entry name" value="Bacterial enterotoxins"/>
    <property type="match status" value="1"/>
</dbReference>
<protein>
    <submittedName>
        <fullName evidence="2">Subtilase cytotoxin subunit B-like protein</fullName>
    </submittedName>
</protein>